<reference evidence="2" key="1">
    <citation type="journal article" date="2014" name="Front. Microbiol.">
        <title>High frequency of phylogenetically diverse reductive dehalogenase-homologous genes in deep subseafloor sedimentary metagenomes.</title>
        <authorList>
            <person name="Kawai M."/>
            <person name="Futagami T."/>
            <person name="Toyoda A."/>
            <person name="Takaki Y."/>
            <person name="Nishi S."/>
            <person name="Hori S."/>
            <person name="Arai W."/>
            <person name="Tsubouchi T."/>
            <person name="Morono Y."/>
            <person name="Uchiyama I."/>
            <person name="Ito T."/>
            <person name="Fujiyama A."/>
            <person name="Inagaki F."/>
            <person name="Takami H."/>
        </authorList>
    </citation>
    <scope>NUCLEOTIDE SEQUENCE</scope>
    <source>
        <strain evidence="2">Expedition CK06-06</strain>
    </source>
</reference>
<evidence type="ECO:0000256" key="1">
    <source>
        <dbReference type="SAM" id="MobiDB-lite"/>
    </source>
</evidence>
<organism evidence="2">
    <name type="scientific">marine sediment metagenome</name>
    <dbReference type="NCBI Taxonomy" id="412755"/>
    <lineage>
        <taxon>unclassified sequences</taxon>
        <taxon>metagenomes</taxon>
        <taxon>ecological metagenomes</taxon>
    </lineage>
</organism>
<name>X1CYF8_9ZZZZ</name>
<accession>X1CYF8</accession>
<sequence>MIADAGQMEEPDFVFGQFDLATVFVFSFCFELMWWNNVETKPYGGYPQHWDAKLLAMLEEANPEGQVWDARDKEAEAKPYGVFDGLTIFEAAEKKPRPEFGAQQALGYLPTDDEWRAPNIHEDIPTGDQFKTKGKD</sequence>
<protein>
    <submittedName>
        <fullName evidence="2">Uncharacterized protein</fullName>
    </submittedName>
</protein>
<comment type="caution">
    <text evidence="2">The sequence shown here is derived from an EMBL/GenBank/DDBJ whole genome shotgun (WGS) entry which is preliminary data.</text>
</comment>
<feature type="non-terminal residue" evidence="2">
    <location>
        <position position="136"/>
    </location>
</feature>
<dbReference type="AlphaFoldDB" id="X1CYF8"/>
<evidence type="ECO:0000313" key="2">
    <source>
        <dbReference type="EMBL" id="GAH01060.1"/>
    </source>
</evidence>
<proteinExistence type="predicted"/>
<feature type="region of interest" description="Disordered" evidence="1">
    <location>
        <begin position="114"/>
        <end position="136"/>
    </location>
</feature>
<dbReference type="EMBL" id="BART01020179">
    <property type="protein sequence ID" value="GAH01060.1"/>
    <property type="molecule type" value="Genomic_DNA"/>
</dbReference>
<gene>
    <name evidence="2" type="ORF">S01H4_37540</name>
</gene>